<keyword evidence="1" id="KW-1133">Transmembrane helix</keyword>
<reference evidence="3" key="1">
    <citation type="journal article" date="2019" name="Int. J. Syst. Evol. Microbiol.">
        <title>The Global Catalogue of Microorganisms (GCM) 10K type strain sequencing project: providing services to taxonomists for standard genome sequencing and annotation.</title>
        <authorList>
            <consortium name="The Broad Institute Genomics Platform"/>
            <consortium name="The Broad Institute Genome Sequencing Center for Infectious Disease"/>
            <person name="Wu L."/>
            <person name="Ma J."/>
        </authorList>
    </citation>
    <scope>NUCLEOTIDE SEQUENCE [LARGE SCALE GENOMIC DNA]</scope>
    <source>
        <strain evidence="3">KCTC 52473</strain>
    </source>
</reference>
<name>A0ABV7FX18_9ALTE</name>
<accession>A0ABV7FX18</accession>
<keyword evidence="1" id="KW-0472">Membrane</keyword>
<keyword evidence="3" id="KW-1185">Reference proteome</keyword>
<proteinExistence type="predicted"/>
<feature type="transmembrane region" description="Helical" evidence="1">
    <location>
        <begin position="12"/>
        <end position="31"/>
    </location>
</feature>
<organism evidence="2 3">
    <name type="scientific">Agaribacter flavus</name>
    <dbReference type="NCBI Taxonomy" id="1902781"/>
    <lineage>
        <taxon>Bacteria</taxon>
        <taxon>Pseudomonadati</taxon>
        <taxon>Pseudomonadota</taxon>
        <taxon>Gammaproteobacteria</taxon>
        <taxon>Alteromonadales</taxon>
        <taxon>Alteromonadaceae</taxon>
        <taxon>Agaribacter</taxon>
    </lineage>
</organism>
<evidence type="ECO:0000313" key="2">
    <source>
        <dbReference type="EMBL" id="MFC3123280.1"/>
    </source>
</evidence>
<evidence type="ECO:0000313" key="3">
    <source>
        <dbReference type="Proteomes" id="UP001595478"/>
    </source>
</evidence>
<sequence length="142" mass="15898">MTQSKKLSSIFSIAKYLTYVLVVFSTFNLLASDTKSSSPLEENNAKLTRDKSCPLEFNKIKIHENGKLCQIFAADFPASMVFYVPITPDAAINFYKNVGIELQHIAKIKDRTLMKSKDNNTTLIFSADGKGTQIDILVREKA</sequence>
<dbReference type="RefSeq" id="WP_376921400.1">
    <property type="nucleotide sequence ID" value="NZ_JBHRSW010000048.1"/>
</dbReference>
<evidence type="ECO:0000256" key="1">
    <source>
        <dbReference type="SAM" id="Phobius"/>
    </source>
</evidence>
<dbReference type="EMBL" id="JBHRSW010000048">
    <property type="protein sequence ID" value="MFC3123280.1"/>
    <property type="molecule type" value="Genomic_DNA"/>
</dbReference>
<protein>
    <submittedName>
        <fullName evidence="2">Uncharacterized protein</fullName>
    </submittedName>
</protein>
<keyword evidence="1" id="KW-0812">Transmembrane</keyword>
<gene>
    <name evidence="2" type="ORF">ACFOHL_16785</name>
</gene>
<dbReference type="Proteomes" id="UP001595478">
    <property type="component" value="Unassembled WGS sequence"/>
</dbReference>
<comment type="caution">
    <text evidence="2">The sequence shown here is derived from an EMBL/GenBank/DDBJ whole genome shotgun (WGS) entry which is preliminary data.</text>
</comment>